<dbReference type="Proteomes" id="UP000036987">
    <property type="component" value="Unassembled WGS sequence"/>
</dbReference>
<accession>A0A0K9PI46</accession>
<organism evidence="1 2">
    <name type="scientific">Zostera marina</name>
    <name type="common">Eelgrass</name>
    <dbReference type="NCBI Taxonomy" id="29655"/>
    <lineage>
        <taxon>Eukaryota</taxon>
        <taxon>Viridiplantae</taxon>
        <taxon>Streptophyta</taxon>
        <taxon>Embryophyta</taxon>
        <taxon>Tracheophyta</taxon>
        <taxon>Spermatophyta</taxon>
        <taxon>Magnoliopsida</taxon>
        <taxon>Liliopsida</taxon>
        <taxon>Zosteraceae</taxon>
        <taxon>Zostera</taxon>
    </lineage>
</organism>
<gene>
    <name evidence="1" type="ORF">ZOSMA_2529G00010</name>
</gene>
<comment type="caution">
    <text evidence="1">The sequence shown here is derived from an EMBL/GenBank/DDBJ whole genome shotgun (WGS) entry which is preliminary data.</text>
</comment>
<protein>
    <submittedName>
        <fullName evidence="1">Uncharacterized protein</fullName>
    </submittedName>
</protein>
<keyword evidence="2" id="KW-1185">Reference proteome</keyword>
<evidence type="ECO:0000313" key="1">
    <source>
        <dbReference type="EMBL" id="KMZ67927.1"/>
    </source>
</evidence>
<sequence>MNVDEYSDMFYLQDEEKYGTRNEPRRIMNIDEYRDMCYLQEEEKFKRYIISEKV</sequence>
<evidence type="ECO:0000313" key="2">
    <source>
        <dbReference type="Proteomes" id="UP000036987"/>
    </source>
</evidence>
<dbReference type="EMBL" id="LFYR01000873">
    <property type="protein sequence ID" value="KMZ67927.1"/>
    <property type="molecule type" value="Genomic_DNA"/>
</dbReference>
<name>A0A0K9PI46_ZOSMR</name>
<proteinExistence type="predicted"/>
<reference evidence="2" key="1">
    <citation type="journal article" date="2016" name="Nature">
        <title>The genome of the seagrass Zostera marina reveals angiosperm adaptation to the sea.</title>
        <authorList>
            <person name="Olsen J.L."/>
            <person name="Rouze P."/>
            <person name="Verhelst B."/>
            <person name="Lin Y.-C."/>
            <person name="Bayer T."/>
            <person name="Collen J."/>
            <person name="Dattolo E."/>
            <person name="De Paoli E."/>
            <person name="Dittami S."/>
            <person name="Maumus F."/>
            <person name="Michel G."/>
            <person name="Kersting A."/>
            <person name="Lauritano C."/>
            <person name="Lohaus R."/>
            <person name="Toepel M."/>
            <person name="Tonon T."/>
            <person name="Vanneste K."/>
            <person name="Amirebrahimi M."/>
            <person name="Brakel J."/>
            <person name="Bostroem C."/>
            <person name="Chovatia M."/>
            <person name="Grimwood J."/>
            <person name="Jenkins J.W."/>
            <person name="Jueterbock A."/>
            <person name="Mraz A."/>
            <person name="Stam W.T."/>
            <person name="Tice H."/>
            <person name="Bornberg-Bauer E."/>
            <person name="Green P.J."/>
            <person name="Pearson G.A."/>
            <person name="Procaccini G."/>
            <person name="Duarte C.M."/>
            <person name="Schmutz J."/>
            <person name="Reusch T.B.H."/>
            <person name="Van de Peer Y."/>
        </authorList>
    </citation>
    <scope>NUCLEOTIDE SEQUENCE [LARGE SCALE GENOMIC DNA]</scope>
    <source>
        <strain evidence="2">cv. Finnish</strain>
    </source>
</reference>
<dbReference type="AlphaFoldDB" id="A0A0K9PI46"/>